<dbReference type="GO" id="GO:0030488">
    <property type="term" value="P:tRNA methylation"/>
    <property type="evidence" value="ECO:0007669"/>
    <property type="project" value="TreeGrafter"/>
</dbReference>
<protein>
    <recommendedName>
        <fullName evidence="4 11">tRNA uridine 5-carboxymethylaminomethyl modification enzyme MnmG</fullName>
    </recommendedName>
    <alternativeName>
        <fullName evidence="10 11">Glucose-inhibited division protein A</fullName>
    </alternativeName>
</protein>
<feature type="binding site" evidence="11">
    <location>
        <begin position="270"/>
        <end position="284"/>
    </location>
    <ligand>
        <name>NAD(+)</name>
        <dbReference type="ChEBI" id="CHEBI:57540"/>
    </ligand>
</feature>
<dbReference type="GO" id="GO:0005829">
    <property type="term" value="C:cytosol"/>
    <property type="evidence" value="ECO:0007669"/>
    <property type="project" value="TreeGrafter"/>
</dbReference>
<dbReference type="InterPro" id="IPR049312">
    <property type="entry name" value="GIDA_C_N"/>
</dbReference>
<keyword evidence="6 11" id="KW-0819">tRNA processing</keyword>
<evidence type="ECO:0000256" key="7">
    <source>
        <dbReference type="ARBA" id="ARBA00022827"/>
    </source>
</evidence>
<evidence type="ECO:0000313" key="14">
    <source>
        <dbReference type="EMBL" id="HIQ84044.1"/>
    </source>
</evidence>
<reference evidence="14" key="2">
    <citation type="journal article" date="2021" name="PeerJ">
        <title>Extensive microbial diversity within the chicken gut microbiome revealed by metagenomics and culture.</title>
        <authorList>
            <person name="Gilroy R."/>
            <person name="Ravi A."/>
            <person name="Getino M."/>
            <person name="Pursley I."/>
            <person name="Horton D.L."/>
            <person name="Alikhan N.F."/>
            <person name="Baker D."/>
            <person name="Gharbi K."/>
            <person name="Hall N."/>
            <person name="Watson M."/>
            <person name="Adriaenssens E.M."/>
            <person name="Foster-Nyarko E."/>
            <person name="Jarju S."/>
            <person name="Secka A."/>
            <person name="Antonio M."/>
            <person name="Oren A."/>
            <person name="Chaudhuri R.R."/>
            <person name="La Ragione R."/>
            <person name="Hildebrand F."/>
            <person name="Pallen M.J."/>
        </authorList>
    </citation>
    <scope>NUCLEOTIDE SEQUENCE</scope>
    <source>
        <strain evidence="14">ChiSjej6B24-2974</strain>
    </source>
</reference>
<dbReference type="GO" id="GO:0002098">
    <property type="term" value="P:tRNA wobble uridine modification"/>
    <property type="evidence" value="ECO:0007669"/>
    <property type="project" value="InterPro"/>
</dbReference>
<evidence type="ECO:0000256" key="4">
    <source>
        <dbReference type="ARBA" id="ARBA00020461"/>
    </source>
</evidence>
<evidence type="ECO:0000256" key="2">
    <source>
        <dbReference type="ARBA" id="ARBA00003717"/>
    </source>
</evidence>
<dbReference type="Gene3D" id="1.10.10.1800">
    <property type="entry name" value="tRNA uridine 5-carboxymethylaminomethyl modification enzyme MnmG/GidA"/>
    <property type="match status" value="1"/>
</dbReference>
<accession>A0A9D0ZRB8</accession>
<evidence type="ECO:0000313" key="15">
    <source>
        <dbReference type="Proteomes" id="UP000824260"/>
    </source>
</evidence>
<name>A0A9D0ZRB8_9FIRM</name>
<evidence type="ECO:0000256" key="12">
    <source>
        <dbReference type="SAM" id="MobiDB-lite"/>
    </source>
</evidence>
<evidence type="ECO:0000256" key="9">
    <source>
        <dbReference type="ARBA" id="ARBA00025948"/>
    </source>
</evidence>
<comment type="similarity">
    <text evidence="3 11">Belongs to the MnmG family.</text>
</comment>
<feature type="region of interest" description="Disordered" evidence="12">
    <location>
        <begin position="595"/>
        <end position="631"/>
    </location>
</feature>
<evidence type="ECO:0000256" key="3">
    <source>
        <dbReference type="ARBA" id="ARBA00007653"/>
    </source>
</evidence>
<comment type="subcellular location">
    <subcellularLocation>
        <location evidence="11">Cytoplasm</location>
    </subcellularLocation>
</comment>
<dbReference type="PANTHER" id="PTHR11806:SF0">
    <property type="entry name" value="PROTEIN MTO1 HOMOLOG, MITOCHONDRIAL"/>
    <property type="match status" value="1"/>
</dbReference>
<keyword evidence="7 11" id="KW-0274">FAD</keyword>
<feature type="binding site" evidence="11">
    <location>
        <begin position="10"/>
        <end position="15"/>
    </location>
    <ligand>
        <name>FAD</name>
        <dbReference type="ChEBI" id="CHEBI:57692"/>
    </ligand>
</feature>
<dbReference type="EMBL" id="DVFZ01000122">
    <property type="protein sequence ID" value="HIQ84044.1"/>
    <property type="molecule type" value="Genomic_DNA"/>
</dbReference>
<feature type="domain" description="tRNA uridine 5-carboxymethylaminomethyl modification enzyme C-terminal subdomain" evidence="13">
    <location>
        <begin position="515"/>
        <end position="586"/>
    </location>
</feature>
<evidence type="ECO:0000256" key="6">
    <source>
        <dbReference type="ARBA" id="ARBA00022694"/>
    </source>
</evidence>
<evidence type="ECO:0000256" key="5">
    <source>
        <dbReference type="ARBA" id="ARBA00022630"/>
    </source>
</evidence>
<dbReference type="Gene3D" id="3.50.50.60">
    <property type="entry name" value="FAD/NAD(P)-binding domain"/>
    <property type="match status" value="2"/>
</dbReference>
<reference evidence="14" key="1">
    <citation type="submission" date="2020-10" db="EMBL/GenBank/DDBJ databases">
        <authorList>
            <person name="Gilroy R."/>
        </authorList>
    </citation>
    <scope>NUCLEOTIDE SEQUENCE</scope>
    <source>
        <strain evidence="14">ChiSjej6B24-2974</strain>
    </source>
</reference>
<keyword evidence="8 11" id="KW-0520">NAD</keyword>
<dbReference type="InterPro" id="IPR020595">
    <property type="entry name" value="MnmG-rel_CS"/>
</dbReference>
<gene>
    <name evidence="11 14" type="primary">mnmG</name>
    <name evidence="11" type="synonym">gidA</name>
    <name evidence="14" type="ORF">IAA52_13220</name>
</gene>
<organism evidence="14 15">
    <name type="scientific">Candidatus Pullichristensenella stercorigallinarum</name>
    <dbReference type="NCBI Taxonomy" id="2840909"/>
    <lineage>
        <taxon>Bacteria</taxon>
        <taxon>Bacillati</taxon>
        <taxon>Bacillota</taxon>
        <taxon>Clostridia</taxon>
        <taxon>Candidatus Pullichristensenella</taxon>
    </lineage>
</organism>
<dbReference type="Pfam" id="PF01134">
    <property type="entry name" value="GIDA"/>
    <property type="match status" value="1"/>
</dbReference>
<dbReference type="HAMAP" id="MF_00129">
    <property type="entry name" value="MnmG_GidA"/>
    <property type="match status" value="1"/>
</dbReference>
<comment type="function">
    <text evidence="2 11">NAD-binding protein involved in the addition of a carboxymethylaminomethyl (cmnm) group at the wobble position (U34) of certain tRNAs, forming tRNA-cmnm(5)s(2)U34.</text>
</comment>
<dbReference type="InterPro" id="IPR044920">
    <property type="entry name" value="MnmG_C_subdom_sf"/>
</dbReference>
<comment type="caution">
    <text evidence="14">The sequence shown here is derived from an EMBL/GenBank/DDBJ whole genome shotgun (WGS) entry which is preliminary data.</text>
</comment>
<evidence type="ECO:0000256" key="11">
    <source>
        <dbReference type="HAMAP-Rule" id="MF_00129"/>
    </source>
</evidence>
<evidence type="ECO:0000256" key="10">
    <source>
        <dbReference type="ARBA" id="ARBA00031800"/>
    </source>
</evidence>
<dbReference type="InterPro" id="IPR040131">
    <property type="entry name" value="MnmG_N"/>
</dbReference>
<dbReference type="InterPro" id="IPR047001">
    <property type="entry name" value="MnmG_C_subdom"/>
</dbReference>
<dbReference type="InterPro" id="IPR002218">
    <property type="entry name" value="MnmG-rel"/>
</dbReference>
<evidence type="ECO:0000259" key="13">
    <source>
        <dbReference type="SMART" id="SM01228"/>
    </source>
</evidence>
<dbReference type="GO" id="GO:0050660">
    <property type="term" value="F:flavin adenine dinucleotide binding"/>
    <property type="evidence" value="ECO:0007669"/>
    <property type="project" value="UniProtKB-UniRule"/>
</dbReference>
<dbReference type="Proteomes" id="UP000824260">
    <property type="component" value="Unassembled WGS sequence"/>
</dbReference>
<dbReference type="InterPro" id="IPR004416">
    <property type="entry name" value="MnmG"/>
</dbReference>
<sequence>METFDAVVVGAGHAGCEAALALARMGHKTLLLTLNLDALALMPCNPAIGGTGKGHLVREVDALGGEMGRAIDDTFIQSRMLNTGKGPAVHSLRAQADKLNYRLRMRRAVDECENLEVRQAEVSRIEVENGRVVGVTTTTGARVNCRAAVVCAGVYLKSRIIIGECSWNGGPQGLLAANALTGCLSGLGFSIRRFKTGTPARLDGRTIDFSKMEPQPGDEPITPFSFLTDASTLRNRALCYLTYTTKETHEILLANLHRAPMYTGSIHGTGARYCPSIEDKVVRFKDKERHPVFLEPEGLYTTEWYAQGMSTSMPEEIQRAFYRTVPGLENARLVRLAYAIEYDCIDPTALTGALAAREIAGLWFAGQVNGTSGYEEAAAQGVYAGINAALWLAGREPLLLSRDDGYLGVLVDDLVTKGVDEPYRMMTSRAEYRLVLRQDNADFRLTERGYKAGLATRERYERMLRRREDLESARALLKQRRLDIPLRKPDAKFSQIAAQAPEISPETGRQLEIEIKYEGYIDRQMADVRRFRRLESMPLPADADYLHMDGLRLEAREKLDRQRPASLGQASRIPGVSPGDVTVLTIWLEKRRRVQAGEKGGAQGGTKEDGHAQTSANPVGGGGHCRDGGTA</sequence>
<comment type="cofactor">
    <cofactor evidence="1 11">
        <name>FAD</name>
        <dbReference type="ChEBI" id="CHEBI:57692"/>
    </cofactor>
</comment>
<dbReference type="InterPro" id="IPR026904">
    <property type="entry name" value="MnmG_C"/>
</dbReference>
<evidence type="ECO:0000256" key="1">
    <source>
        <dbReference type="ARBA" id="ARBA00001974"/>
    </source>
</evidence>
<comment type="subunit">
    <text evidence="9 11">Homodimer. Heterotetramer of two MnmE and two MnmG subunits.</text>
</comment>
<dbReference type="Pfam" id="PF13932">
    <property type="entry name" value="SAM_GIDA_C"/>
    <property type="match status" value="1"/>
</dbReference>
<dbReference type="Gene3D" id="1.10.150.570">
    <property type="entry name" value="GidA associated domain, C-terminal subdomain"/>
    <property type="match status" value="1"/>
</dbReference>
<keyword evidence="11" id="KW-0963">Cytoplasm</keyword>
<keyword evidence="5 11" id="KW-0285">Flavoprotein</keyword>
<dbReference type="SMART" id="SM01228">
    <property type="entry name" value="GIDA_assoc_3"/>
    <property type="match status" value="1"/>
</dbReference>
<dbReference type="NCBIfam" id="TIGR00136">
    <property type="entry name" value="mnmG_gidA"/>
    <property type="match status" value="1"/>
</dbReference>
<dbReference type="InterPro" id="IPR036188">
    <property type="entry name" value="FAD/NAD-bd_sf"/>
</dbReference>
<dbReference type="SUPFAM" id="SSF51905">
    <property type="entry name" value="FAD/NAD(P)-binding domain"/>
    <property type="match status" value="1"/>
</dbReference>
<dbReference type="PANTHER" id="PTHR11806">
    <property type="entry name" value="GLUCOSE INHIBITED DIVISION PROTEIN A"/>
    <property type="match status" value="1"/>
</dbReference>
<comment type="caution">
    <text evidence="11">Lacks conserved residue(s) required for the propagation of feature annotation.</text>
</comment>
<dbReference type="AlphaFoldDB" id="A0A9D0ZRB8"/>
<evidence type="ECO:0000256" key="8">
    <source>
        <dbReference type="ARBA" id="ARBA00023027"/>
    </source>
</evidence>
<dbReference type="PROSITE" id="PS01280">
    <property type="entry name" value="GIDA_1"/>
    <property type="match status" value="1"/>
</dbReference>
<dbReference type="Pfam" id="PF21680">
    <property type="entry name" value="GIDA_C_1st"/>
    <property type="match status" value="1"/>
</dbReference>
<dbReference type="FunFam" id="1.10.150.570:FF:000001">
    <property type="entry name" value="tRNA uridine 5-carboxymethylaminomethyl modification enzyme MnmG"/>
    <property type="match status" value="1"/>
</dbReference>
<proteinExistence type="inferred from homology"/>
<dbReference type="FunFam" id="3.50.50.60:FF:000002">
    <property type="entry name" value="tRNA uridine 5-carboxymethylaminomethyl modification enzyme MnmG"/>
    <property type="match status" value="1"/>
</dbReference>